<proteinExistence type="predicted"/>
<reference evidence="2" key="1">
    <citation type="submission" date="2020-08" db="EMBL/GenBank/DDBJ databases">
        <title>Multicomponent nature underlies the extraordinary mechanical properties of spider dragline silk.</title>
        <authorList>
            <person name="Kono N."/>
            <person name="Nakamura H."/>
            <person name="Mori M."/>
            <person name="Yoshida Y."/>
            <person name="Ohtoshi R."/>
            <person name="Malay A.D."/>
            <person name="Moran D.A.P."/>
            <person name="Tomita M."/>
            <person name="Numata K."/>
            <person name="Arakawa K."/>
        </authorList>
    </citation>
    <scope>NUCLEOTIDE SEQUENCE</scope>
</reference>
<dbReference type="EMBL" id="BMAV01000315">
    <property type="protein sequence ID" value="GFY37481.1"/>
    <property type="molecule type" value="Genomic_DNA"/>
</dbReference>
<accession>A0A8X6WPL2</accession>
<evidence type="ECO:0000313" key="2">
    <source>
        <dbReference type="EMBL" id="GFY37481.1"/>
    </source>
</evidence>
<feature type="region of interest" description="Disordered" evidence="1">
    <location>
        <begin position="1"/>
        <end position="27"/>
    </location>
</feature>
<evidence type="ECO:0000313" key="3">
    <source>
        <dbReference type="Proteomes" id="UP000886998"/>
    </source>
</evidence>
<sequence length="170" mass="19102">MNYSNANNENNINVKDNQDLDQVPDSPEADLKRLLNPAMVVEDTLPKQNREQWEDLTQLLDKFQGIFLQNKYDCEIFSSTGSTASPSFSEITLFPTGLKLLNCTHIPSKAKGNYLYQQTKVLQLQDAGSFRELGLSSLMFTSETLLKRCTPDLIQETCKHLALIIGIGKS</sequence>
<name>A0A8X6WPL2_9ARAC</name>
<feature type="compositionally biased region" description="Low complexity" evidence="1">
    <location>
        <begin position="1"/>
        <end position="15"/>
    </location>
</feature>
<dbReference type="Proteomes" id="UP000886998">
    <property type="component" value="Unassembled WGS sequence"/>
</dbReference>
<dbReference type="AlphaFoldDB" id="A0A8X6WPL2"/>
<protein>
    <submittedName>
        <fullName evidence="2">Uncharacterized protein</fullName>
    </submittedName>
</protein>
<evidence type="ECO:0000256" key="1">
    <source>
        <dbReference type="SAM" id="MobiDB-lite"/>
    </source>
</evidence>
<gene>
    <name evidence="2" type="ORF">TNIN_291211</name>
</gene>
<organism evidence="2 3">
    <name type="scientific">Trichonephila inaurata madagascariensis</name>
    <dbReference type="NCBI Taxonomy" id="2747483"/>
    <lineage>
        <taxon>Eukaryota</taxon>
        <taxon>Metazoa</taxon>
        <taxon>Ecdysozoa</taxon>
        <taxon>Arthropoda</taxon>
        <taxon>Chelicerata</taxon>
        <taxon>Arachnida</taxon>
        <taxon>Araneae</taxon>
        <taxon>Araneomorphae</taxon>
        <taxon>Entelegynae</taxon>
        <taxon>Araneoidea</taxon>
        <taxon>Nephilidae</taxon>
        <taxon>Trichonephila</taxon>
        <taxon>Trichonephila inaurata</taxon>
    </lineage>
</organism>
<keyword evidence="3" id="KW-1185">Reference proteome</keyword>
<comment type="caution">
    <text evidence="2">The sequence shown here is derived from an EMBL/GenBank/DDBJ whole genome shotgun (WGS) entry which is preliminary data.</text>
</comment>